<dbReference type="InterPro" id="IPR051202">
    <property type="entry name" value="Peptidase_C40"/>
</dbReference>
<comment type="similarity">
    <text evidence="1">Belongs to the peptidase C40 family.</text>
</comment>
<keyword evidence="3 7" id="KW-0378">Hydrolase</keyword>
<evidence type="ECO:0000313" key="7">
    <source>
        <dbReference type="EMBL" id="OUZ38064.1"/>
    </source>
</evidence>
<protein>
    <submittedName>
        <fullName evidence="7">Hydrolase</fullName>
    </submittedName>
</protein>
<evidence type="ECO:0000259" key="6">
    <source>
        <dbReference type="PROSITE" id="PS51935"/>
    </source>
</evidence>
<dbReference type="InterPro" id="IPR038765">
    <property type="entry name" value="Papain-like_cys_pep_sf"/>
</dbReference>
<proteinExistence type="inferred from homology"/>
<dbReference type="GO" id="GO:0016787">
    <property type="term" value="F:hydrolase activity"/>
    <property type="evidence" value="ECO:0007669"/>
    <property type="project" value="UniProtKB-KW"/>
</dbReference>
<sequence>MGRRDMNMIRKVLIQIGVICLLVAAAANTGYAQIFTDVKSDSKLNEELTVLNNLGGVIQSPNDTFRADDPITRYEVAEFIVRTLQIDLEMSAIPTYLDIPAEDPRMPVIAAITELGMMTGYEGKFNPDVKLTRAQAVKILAPAFQLSGQTAIPYTDITKNHNAAPAIAALVANKIVFPAKNEKFNPSDMMTRGNFVSYLARIVEPSLRPTEPEQPVFQSCVKETAKKRYVVDVAVTNLWNKPNQARAVDYPSTKNPVEMQKWISSLSLLQKKWLVGRTDTQALYGDEVTLLETKGKWQRIAAKDQYVPYLKAGYPGWVPQSHVVETNKNYDDCAIVIVTADKTNLLENDAKTKYLQISYATILPVIDETAKYYYVETPGDGVKLLKKSAAKSHASYSEVPKPTATTIINEAKRYLDLPYLWAGTSSWGYDCSGILYAVFRTHGIMIPRDSFYQATGGKAVAKKNLKPGDLVFFAYNGGKGKVYHVGLYIGNGKMLHAPHYASKVKIESMNNGVYKKNYSGARRYL</sequence>
<evidence type="ECO:0000256" key="3">
    <source>
        <dbReference type="ARBA" id="ARBA00022801"/>
    </source>
</evidence>
<feature type="domain" description="SLH" evidence="5">
    <location>
        <begin position="31"/>
        <end position="91"/>
    </location>
</feature>
<dbReference type="PANTHER" id="PTHR47053:SF3">
    <property type="entry name" value="GAMMA-D-GLUTAMYL-L-LYSINE DIPEPTIDYL-PEPTIDASE"/>
    <property type="match status" value="1"/>
</dbReference>
<dbReference type="Pfam" id="PF00877">
    <property type="entry name" value="NLPC_P60"/>
    <property type="match status" value="1"/>
</dbReference>
<feature type="domain" description="SLH" evidence="5">
    <location>
        <begin position="92"/>
        <end position="154"/>
    </location>
</feature>
<reference evidence="7 8" key="1">
    <citation type="journal article" date="2017" name="Int. J. Syst. Evol. Microbiol.">
        <title>Solibacillus kalamii sp. nov., isolated from a high-efficiency particulate arrestance filter system used in the International Space Station.</title>
        <authorList>
            <person name="Checinska Sielaff A."/>
            <person name="Kumar R.M."/>
            <person name="Pal D."/>
            <person name="Mayilraj S."/>
            <person name="Venkateswaran K."/>
        </authorList>
    </citation>
    <scope>NUCLEOTIDE SEQUENCE [LARGE SCALE GENOMIC DNA]</scope>
    <source>
        <strain evidence="7 8">ISSFR-015</strain>
    </source>
</reference>
<accession>A0ABX3ZED7</accession>
<keyword evidence="8" id="KW-1185">Reference proteome</keyword>
<dbReference type="InterPro" id="IPR000064">
    <property type="entry name" value="NLP_P60_dom"/>
</dbReference>
<evidence type="ECO:0000256" key="1">
    <source>
        <dbReference type="ARBA" id="ARBA00007074"/>
    </source>
</evidence>
<dbReference type="PANTHER" id="PTHR47053">
    <property type="entry name" value="MUREIN DD-ENDOPEPTIDASE MEPH-RELATED"/>
    <property type="match status" value="1"/>
</dbReference>
<comment type="caution">
    <text evidence="7">The sequence shown here is derived from an EMBL/GenBank/DDBJ whole genome shotgun (WGS) entry which is preliminary data.</text>
</comment>
<keyword evidence="2" id="KW-0645">Protease</keyword>
<evidence type="ECO:0000313" key="8">
    <source>
        <dbReference type="Proteomes" id="UP000196594"/>
    </source>
</evidence>
<dbReference type="Gene3D" id="3.90.1720.10">
    <property type="entry name" value="endopeptidase domain like (from Nostoc punctiforme)"/>
    <property type="match status" value="1"/>
</dbReference>
<dbReference type="InterPro" id="IPR001119">
    <property type="entry name" value="SLH_dom"/>
</dbReference>
<dbReference type="Pfam" id="PF00395">
    <property type="entry name" value="SLH"/>
    <property type="match status" value="3"/>
</dbReference>
<dbReference type="Pfam" id="PF23795">
    <property type="entry name" value="SH3_YKFC_2nd"/>
    <property type="match status" value="1"/>
</dbReference>
<dbReference type="PROSITE" id="PS51935">
    <property type="entry name" value="NLPC_P60"/>
    <property type="match status" value="1"/>
</dbReference>
<dbReference type="Gene3D" id="2.30.30.40">
    <property type="entry name" value="SH3 Domains"/>
    <property type="match status" value="2"/>
</dbReference>
<dbReference type="Proteomes" id="UP000196594">
    <property type="component" value="Unassembled WGS sequence"/>
</dbReference>
<dbReference type="InterPro" id="IPR057812">
    <property type="entry name" value="SH3_YKFC_2nd"/>
</dbReference>
<gene>
    <name evidence="7" type="ORF">CBM15_14875</name>
</gene>
<name>A0ABX3ZED7_9BACL</name>
<evidence type="ECO:0000256" key="4">
    <source>
        <dbReference type="ARBA" id="ARBA00022807"/>
    </source>
</evidence>
<dbReference type="EMBL" id="NHNT01000011">
    <property type="protein sequence ID" value="OUZ38064.1"/>
    <property type="molecule type" value="Genomic_DNA"/>
</dbReference>
<evidence type="ECO:0000256" key="2">
    <source>
        <dbReference type="ARBA" id="ARBA00022670"/>
    </source>
</evidence>
<organism evidence="7 8">
    <name type="scientific">Solibacillus kalamii</name>
    <dbReference type="NCBI Taxonomy" id="1748298"/>
    <lineage>
        <taxon>Bacteria</taxon>
        <taxon>Bacillati</taxon>
        <taxon>Bacillota</taxon>
        <taxon>Bacilli</taxon>
        <taxon>Bacillales</taxon>
        <taxon>Caryophanaceae</taxon>
        <taxon>Solibacillus</taxon>
    </lineage>
</organism>
<evidence type="ECO:0000259" key="5">
    <source>
        <dbReference type="PROSITE" id="PS51272"/>
    </source>
</evidence>
<dbReference type="PROSITE" id="PS51272">
    <property type="entry name" value="SLH"/>
    <property type="match status" value="2"/>
</dbReference>
<keyword evidence="4" id="KW-0788">Thiol protease</keyword>
<feature type="domain" description="NlpC/P60" evidence="6">
    <location>
        <begin position="401"/>
        <end position="525"/>
    </location>
</feature>
<dbReference type="SUPFAM" id="SSF54001">
    <property type="entry name" value="Cysteine proteinases"/>
    <property type="match status" value="1"/>
</dbReference>